<evidence type="ECO:0000313" key="2">
    <source>
        <dbReference type="Proteomes" id="UP000652760"/>
    </source>
</evidence>
<sequence length="73" mass="8564">MSPQSPKNAQAWSDYRRLQMVIPTKILNDHREHGPVFIVFVIRGVPVFHFPARIFKVYRRAAIAFSDRIPYPL</sequence>
<keyword evidence="2" id="KW-1185">Reference proteome</keyword>
<name>A0ABS1F9Q7_9PROT</name>
<organism evidence="1 2">
    <name type="scientific">Azospirillum endophyticum</name>
    <dbReference type="NCBI Taxonomy" id="2800326"/>
    <lineage>
        <taxon>Bacteria</taxon>
        <taxon>Pseudomonadati</taxon>
        <taxon>Pseudomonadota</taxon>
        <taxon>Alphaproteobacteria</taxon>
        <taxon>Rhodospirillales</taxon>
        <taxon>Azospirillaceae</taxon>
        <taxon>Azospirillum</taxon>
    </lineage>
</organism>
<dbReference type="RefSeq" id="WP_200196534.1">
    <property type="nucleotide sequence ID" value="NZ_JAENHM010000060.1"/>
</dbReference>
<reference evidence="2" key="1">
    <citation type="submission" date="2021-01" db="EMBL/GenBank/DDBJ databases">
        <title>Genome public.</title>
        <authorList>
            <person name="Liu C."/>
            <person name="Sun Q."/>
        </authorList>
    </citation>
    <scope>NUCLEOTIDE SEQUENCE [LARGE SCALE GENOMIC DNA]</scope>
    <source>
        <strain evidence="2">YIM B02556</strain>
    </source>
</reference>
<proteinExistence type="predicted"/>
<dbReference type="Proteomes" id="UP000652760">
    <property type="component" value="Unassembled WGS sequence"/>
</dbReference>
<comment type="caution">
    <text evidence="1">The sequence shown here is derived from an EMBL/GenBank/DDBJ whole genome shotgun (WGS) entry which is preliminary data.</text>
</comment>
<accession>A0ABS1F9Q7</accession>
<gene>
    <name evidence="1" type="ORF">JHL17_22370</name>
</gene>
<evidence type="ECO:0000313" key="1">
    <source>
        <dbReference type="EMBL" id="MBK1840156.1"/>
    </source>
</evidence>
<dbReference type="EMBL" id="JAENHM010000060">
    <property type="protein sequence ID" value="MBK1840156.1"/>
    <property type="molecule type" value="Genomic_DNA"/>
</dbReference>
<protein>
    <submittedName>
        <fullName evidence="1">Uncharacterized protein</fullName>
    </submittedName>
</protein>